<feature type="compositionally biased region" description="Basic residues" evidence="1">
    <location>
        <begin position="8"/>
        <end position="21"/>
    </location>
</feature>
<reference evidence="2 3" key="1">
    <citation type="submission" date="2020-08" db="EMBL/GenBank/DDBJ databases">
        <title>Genomic Encyclopedia of Type Strains, Phase III (KMG-III): the genomes of soil and plant-associated and newly described type strains.</title>
        <authorList>
            <person name="Whitman W."/>
        </authorList>
    </citation>
    <scope>NUCLEOTIDE SEQUENCE [LARGE SCALE GENOMIC DNA]</scope>
    <source>
        <strain evidence="2 3">CECT 8577</strain>
    </source>
</reference>
<dbReference type="Proteomes" id="UP000550714">
    <property type="component" value="Unassembled WGS sequence"/>
</dbReference>
<feature type="region of interest" description="Disordered" evidence="1">
    <location>
        <begin position="1"/>
        <end position="23"/>
    </location>
</feature>
<dbReference type="AlphaFoldDB" id="A0A839RWF6"/>
<accession>A0A839RWF6</accession>
<dbReference type="RefSeq" id="WP_183647746.1">
    <property type="nucleotide sequence ID" value="NZ_JACHWU010000001.1"/>
</dbReference>
<evidence type="ECO:0000313" key="3">
    <source>
        <dbReference type="Proteomes" id="UP000550714"/>
    </source>
</evidence>
<keyword evidence="3" id="KW-1185">Reference proteome</keyword>
<name>A0A839RWF6_9PSEU</name>
<gene>
    <name evidence="2" type="ORF">FHS23_000741</name>
</gene>
<comment type="caution">
    <text evidence="2">The sequence shown here is derived from an EMBL/GenBank/DDBJ whole genome shotgun (WGS) entry which is preliminary data.</text>
</comment>
<sequence length="53" mass="6009">MSNLAARLRARRAHTRTRRAVSKAIDTATTTTMRDELITLAQTHGYQKSKPRV</sequence>
<evidence type="ECO:0000313" key="2">
    <source>
        <dbReference type="EMBL" id="MBB3049746.1"/>
    </source>
</evidence>
<evidence type="ECO:0000256" key="1">
    <source>
        <dbReference type="SAM" id="MobiDB-lite"/>
    </source>
</evidence>
<protein>
    <submittedName>
        <fullName evidence="2">Uncharacterized protein</fullName>
    </submittedName>
</protein>
<proteinExistence type="predicted"/>
<organism evidence="2 3">
    <name type="scientific">Prauserella isguenensis</name>
    <dbReference type="NCBI Taxonomy" id="1470180"/>
    <lineage>
        <taxon>Bacteria</taxon>
        <taxon>Bacillati</taxon>
        <taxon>Actinomycetota</taxon>
        <taxon>Actinomycetes</taxon>
        <taxon>Pseudonocardiales</taxon>
        <taxon>Pseudonocardiaceae</taxon>
        <taxon>Prauserella</taxon>
    </lineage>
</organism>
<dbReference type="EMBL" id="JACHWU010000001">
    <property type="protein sequence ID" value="MBB3049746.1"/>
    <property type="molecule type" value="Genomic_DNA"/>
</dbReference>